<dbReference type="PIRSF" id="PIRSF006004">
    <property type="entry name" value="CHP00048"/>
    <property type="match status" value="1"/>
</dbReference>
<dbReference type="InterPro" id="IPR048641">
    <property type="entry name" value="RlmN_N"/>
</dbReference>
<dbReference type="InterPro" id="IPR013785">
    <property type="entry name" value="Aldolase_TIM"/>
</dbReference>
<dbReference type="NCBIfam" id="TIGR00048">
    <property type="entry name" value="rRNA_mod_RlmN"/>
    <property type="match status" value="1"/>
</dbReference>
<evidence type="ECO:0000256" key="10">
    <source>
        <dbReference type="ARBA" id="ARBA00022723"/>
    </source>
</evidence>
<dbReference type="HAMAP" id="MF_01849">
    <property type="entry name" value="RNA_methyltr_RlmN"/>
    <property type="match status" value="1"/>
</dbReference>
<dbReference type="SUPFAM" id="SSF102114">
    <property type="entry name" value="Radical SAM enzymes"/>
    <property type="match status" value="1"/>
</dbReference>
<accession>A0A3B0XWW9</accession>
<dbReference type="FunFam" id="3.20.20.70:FF:000008">
    <property type="entry name" value="Dual-specificity RNA methyltransferase RlmN"/>
    <property type="match status" value="1"/>
</dbReference>
<dbReference type="GO" id="GO:0008173">
    <property type="term" value="F:RNA methyltransferase activity"/>
    <property type="evidence" value="ECO:0007669"/>
    <property type="project" value="InterPro"/>
</dbReference>
<dbReference type="AlphaFoldDB" id="A0A3B0XWW9"/>
<keyword evidence="12" id="KW-0411">Iron-sulfur</keyword>
<dbReference type="EC" id="2.1.1.192" evidence="15"/>
<dbReference type="InterPro" id="IPR004383">
    <property type="entry name" value="rRNA_lsu_MTrfase_RlmN/Cfr"/>
</dbReference>
<dbReference type="InterPro" id="IPR027492">
    <property type="entry name" value="RNA_MTrfase_RlmN"/>
</dbReference>
<dbReference type="GO" id="GO:0051539">
    <property type="term" value="F:4 iron, 4 sulfur cluster binding"/>
    <property type="evidence" value="ECO:0007669"/>
    <property type="project" value="UniProtKB-KW"/>
</dbReference>
<dbReference type="Gene3D" id="1.10.150.530">
    <property type="match status" value="1"/>
</dbReference>
<evidence type="ECO:0000256" key="6">
    <source>
        <dbReference type="ARBA" id="ARBA00022603"/>
    </source>
</evidence>
<dbReference type="PANTHER" id="PTHR30544:SF5">
    <property type="entry name" value="RADICAL SAM CORE DOMAIN-CONTAINING PROTEIN"/>
    <property type="match status" value="1"/>
</dbReference>
<evidence type="ECO:0000256" key="1">
    <source>
        <dbReference type="ARBA" id="ARBA00001966"/>
    </source>
</evidence>
<evidence type="ECO:0000256" key="12">
    <source>
        <dbReference type="ARBA" id="ARBA00023014"/>
    </source>
</evidence>
<keyword evidence="8" id="KW-0949">S-adenosyl-L-methionine</keyword>
<dbReference type="InterPro" id="IPR007197">
    <property type="entry name" value="rSAM"/>
</dbReference>
<evidence type="ECO:0000256" key="9">
    <source>
        <dbReference type="ARBA" id="ARBA00022694"/>
    </source>
</evidence>
<keyword evidence="10" id="KW-0479">Metal-binding</keyword>
<evidence type="ECO:0000256" key="3">
    <source>
        <dbReference type="ARBA" id="ARBA00022485"/>
    </source>
</evidence>
<name>A0A3B0XWW9_9ZZZZ</name>
<comment type="subcellular location">
    <subcellularLocation>
        <location evidence="2">Cytoplasm</location>
    </subcellularLocation>
</comment>
<evidence type="ECO:0000256" key="7">
    <source>
        <dbReference type="ARBA" id="ARBA00022679"/>
    </source>
</evidence>
<feature type="domain" description="Radical SAM core" evidence="14">
    <location>
        <begin position="101"/>
        <end position="336"/>
    </location>
</feature>
<dbReference type="PANTHER" id="PTHR30544">
    <property type="entry name" value="23S RRNA METHYLTRANSFERASE"/>
    <property type="match status" value="1"/>
</dbReference>
<dbReference type="SMART" id="SM00729">
    <property type="entry name" value="Elp3"/>
    <property type="match status" value="1"/>
</dbReference>
<dbReference type="PROSITE" id="PS51918">
    <property type="entry name" value="RADICAL_SAM"/>
    <property type="match status" value="1"/>
</dbReference>
<evidence type="ECO:0000259" key="14">
    <source>
        <dbReference type="PROSITE" id="PS51918"/>
    </source>
</evidence>
<comment type="cofactor">
    <cofactor evidence="1">
        <name>[4Fe-4S] cluster</name>
        <dbReference type="ChEBI" id="CHEBI:49883"/>
    </cofactor>
</comment>
<keyword evidence="9" id="KW-0819">tRNA processing</keyword>
<dbReference type="Pfam" id="PF04055">
    <property type="entry name" value="Radical_SAM"/>
    <property type="match status" value="1"/>
</dbReference>
<keyword evidence="3" id="KW-0004">4Fe-4S</keyword>
<dbReference type="GO" id="GO:0070475">
    <property type="term" value="P:rRNA base methylation"/>
    <property type="evidence" value="ECO:0007669"/>
    <property type="project" value="InterPro"/>
</dbReference>
<evidence type="ECO:0000256" key="13">
    <source>
        <dbReference type="ARBA" id="ARBA00023157"/>
    </source>
</evidence>
<keyword evidence="6 15" id="KW-0489">Methyltransferase</keyword>
<dbReference type="SFLD" id="SFLDG01062">
    <property type="entry name" value="methyltransferase_(Class_A)"/>
    <property type="match status" value="1"/>
</dbReference>
<evidence type="ECO:0000256" key="11">
    <source>
        <dbReference type="ARBA" id="ARBA00023004"/>
    </source>
</evidence>
<dbReference type="SFLD" id="SFLDF00275">
    <property type="entry name" value="adenosine_C2_methyltransferase"/>
    <property type="match status" value="1"/>
</dbReference>
<keyword evidence="5" id="KW-0698">rRNA processing</keyword>
<dbReference type="EMBL" id="UOFK01000022">
    <property type="protein sequence ID" value="VAW72858.1"/>
    <property type="molecule type" value="Genomic_DNA"/>
</dbReference>
<dbReference type="GO" id="GO:0046872">
    <property type="term" value="F:metal ion binding"/>
    <property type="evidence" value="ECO:0007669"/>
    <property type="project" value="UniProtKB-KW"/>
</dbReference>
<organism evidence="15">
    <name type="scientific">hydrothermal vent metagenome</name>
    <dbReference type="NCBI Taxonomy" id="652676"/>
    <lineage>
        <taxon>unclassified sequences</taxon>
        <taxon>metagenomes</taxon>
        <taxon>ecological metagenomes</taxon>
    </lineage>
</organism>
<evidence type="ECO:0000313" key="15">
    <source>
        <dbReference type="EMBL" id="VAW72858.1"/>
    </source>
</evidence>
<gene>
    <name evidence="15" type="ORF">MNBD_GAMMA13-721</name>
</gene>
<keyword evidence="4" id="KW-0963">Cytoplasm</keyword>
<dbReference type="SFLD" id="SFLDS00029">
    <property type="entry name" value="Radical_SAM"/>
    <property type="match status" value="1"/>
</dbReference>
<dbReference type="CDD" id="cd01335">
    <property type="entry name" value="Radical_SAM"/>
    <property type="match status" value="1"/>
</dbReference>
<keyword evidence="13" id="KW-1015">Disulfide bond</keyword>
<dbReference type="InterPro" id="IPR006638">
    <property type="entry name" value="Elp3/MiaA/NifB-like_rSAM"/>
</dbReference>
<sequence length="365" mass="40807">MNSQSRQNLLDFDRPALADWFAARGQKPFRAQQVLKWIHQQGVDDFDVMTNISKPLRESLKAEACIEGPVVATDQRAADGTRKWLFELADGNRVESVYIPEPDRATLCISSQVGCSLNCSFCSTGQQGFNRNLITAEIIGQLWMASRLLAADEEPAISNVVFMGMGEPLLNFDNVLTAIHLMQDDFTYALSKRRVTLSTAGVVPGLKQLAEVSDISLALSLHASDNQLRDELVPLNRKYRIDEVLQACKEYVGEGRRRVTIEYVMLKGVNDSDEQAHSLARLLRQVPSKVNLIPFNPFQQARYHRSSAVRIDRFRDILQQAGIVTITRRTRGADIDAACGQLAGDFKDRTRRRARMAVQVNGGVS</sequence>
<proteinExistence type="inferred from homology"/>
<dbReference type="GO" id="GO:0005737">
    <property type="term" value="C:cytoplasm"/>
    <property type="evidence" value="ECO:0007669"/>
    <property type="project" value="UniProtKB-SubCell"/>
</dbReference>
<evidence type="ECO:0000256" key="4">
    <source>
        <dbReference type="ARBA" id="ARBA00022490"/>
    </source>
</evidence>
<keyword evidence="11" id="KW-0408">Iron</keyword>
<reference evidence="15" key="1">
    <citation type="submission" date="2018-06" db="EMBL/GenBank/DDBJ databases">
        <authorList>
            <person name="Zhirakovskaya E."/>
        </authorList>
    </citation>
    <scope>NUCLEOTIDE SEQUENCE</scope>
</reference>
<dbReference type="GO" id="GO:0030488">
    <property type="term" value="P:tRNA methylation"/>
    <property type="evidence" value="ECO:0007669"/>
    <property type="project" value="InterPro"/>
</dbReference>
<dbReference type="InterPro" id="IPR040072">
    <property type="entry name" value="Methyltransferase_A"/>
</dbReference>
<evidence type="ECO:0000256" key="5">
    <source>
        <dbReference type="ARBA" id="ARBA00022552"/>
    </source>
</evidence>
<protein>
    <submittedName>
        <fullName evidence="15">23S rRNA (Adenine(2503)-C(2))-methyltransferase @ tRNA (Adenine(37)-C(2))-methyltransferase</fullName>
        <ecNumber evidence="15">2.1.1.192</ecNumber>
    </submittedName>
</protein>
<keyword evidence="7 15" id="KW-0808">Transferase</keyword>
<dbReference type="Pfam" id="PF21016">
    <property type="entry name" value="RlmN_N"/>
    <property type="match status" value="1"/>
</dbReference>
<dbReference type="FunFam" id="1.10.150.530:FF:000003">
    <property type="entry name" value="Dual-specificity RNA methyltransferase RlmN"/>
    <property type="match status" value="1"/>
</dbReference>
<dbReference type="Gene3D" id="3.20.20.70">
    <property type="entry name" value="Aldolase class I"/>
    <property type="match status" value="1"/>
</dbReference>
<evidence type="ECO:0000256" key="8">
    <source>
        <dbReference type="ARBA" id="ARBA00022691"/>
    </source>
</evidence>
<dbReference type="InterPro" id="IPR058240">
    <property type="entry name" value="rSAM_sf"/>
</dbReference>
<evidence type="ECO:0000256" key="2">
    <source>
        <dbReference type="ARBA" id="ARBA00004496"/>
    </source>
</evidence>